<reference evidence="1" key="1">
    <citation type="submission" date="2022-01" db="EMBL/GenBank/DDBJ databases">
        <title>Novel bile acid biosynthetic pathways are enriched in the microbiome of centenarians.</title>
        <authorList>
            <person name="Sato Y."/>
            <person name="Atarashi K."/>
            <person name="Plichta R.D."/>
            <person name="Arai Y."/>
            <person name="Sasajima S."/>
            <person name="Kearney M.S."/>
            <person name="Suda W."/>
            <person name="Takeshita K."/>
            <person name="Sasaki T."/>
            <person name="Okamoto S."/>
            <person name="Skelly N.A."/>
            <person name="Okamura Y."/>
            <person name="Vlamakis H."/>
            <person name="Li Y."/>
            <person name="Tanoue T."/>
            <person name="Takei H."/>
            <person name="Nittono H."/>
            <person name="Narushima S."/>
            <person name="Irie J."/>
            <person name="Itoh H."/>
            <person name="Moriya K."/>
            <person name="Sugiura Y."/>
            <person name="Suematsu M."/>
            <person name="Moritoki N."/>
            <person name="Shibata S."/>
            <person name="Littman R.D."/>
            <person name="Fischbach A.M."/>
            <person name="Uwamino Y."/>
            <person name="Inoue T."/>
            <person name="Honda A."/>
            <person name="Hattori M."/>
            <person name="Murai T."/>
            <person name="Xavier J.R."/>
            <person name="Hirose N."/>
            <person name="Honda K."/>
        </authorList>
    </citation>
    <scope>NUCLEOTIDE SEQUENCE</scope>
    <source>
        <strain evidence="1">CE91-St7</strain>
    </source>
</reference>
<reference evidence="2" key="2">
    <citation type="submission" date="2023-10" db="EMBL/GenBank/DDBJ databases">
        <title>Genome of Potential pathogenic bacteria in Crohn's disease.</title>
        <authorList>
            <person name="Rodriguez-Palacios A."/>
        </authorList>
    </citation>
    <scope>NUCLEOTIDE SEQUENCE</scope>
    <source>
        <strain evidence="2">CavFT-hAR62</strain>
    </source>
</reference>
<evidence type="ECO:0008006" key="4">
    <source>
        <dbReference type="Google" id="ProtNLM"/>
    </source>
</evidence>
<evidence type="ECO:0000313" key="2">
    <source>
        <dbReference type="EMBL" id="MDU0271109.1"/>
    </source>
</evidence>
<dbReference type="Proteomes" id="UP001181086">
    <property type="component" value="Unassembled WGS sequence"/>
</dbReference>
<accession>A0AA37KFH9</accession>
<protein>
    <recommendedName>
        <fullName evidence="4">DUF115 domain-containing protein</fullName>
    </recommendedName>
</protein>
<dbReference type="EMBL" id="JAWDEV010000010">
    <property type="protein sequence ID" value="MDU0271109.1"/>
    <property type="molecule type" value="Genomic_DNA"/>
</dbReference>
<proteinExistence type="predicted"/>
<evidence type="ECO:0000313" key="1">
    <source>
        <dbReference type="EMBL" id="GKH81665.1"/>
    </source>
</evidence>
<gene>
    <name evidence="1" type="ORF">CE91St7_25490</name>
    <name evidence="2" type="ORF">RVH45_14705</name>
</gene>
<organism evidence="1 3">
    <name type="scientific">Phocaeicola dorei</name>
    <dbReference type="NCBI Taxonomy" id="357276"/>
    <lineage>
        <taxon>Bacteria</taxon>
        <taxon>Pseudomonadati</taxon>
        <taxon>Bacteroidota</taxon>
        <taxon>Bacteroidia</taxon>
        <taxon>Bacteroidales</taxon>
        <taxon>Bacteroidaceae</taxon>
        <taxon>Phocaeicola</taxon>
    </lineage>
</organism>
<dbReference type="Proteomes" id="UP001055104">
    <property type="component" value="Unassembled WGS sequence"/>
</dbReference>
<dbReference type="Gene3D" id="3.90.1480.10">
    <property type="entry name" value="Alpha-2,3-sialyltransferase"/>
    <property type="match status" value="1"/>
</dbReference>
<dbReference type="RefSeq" id="WP_007845489.1">
    <property type="nucleotide sequence ID" value="NZ_BAABYF010000001.1"/>
</dbReference>
<dbReference type="AlphaFoldDB" id="A0AA37KFH9"/>
<name>A0AA37KFH9_9BACT</name>
<comment type="caution">
    <text evidence="1">The sequence shown here is derived from an EMBL/GenBank/DDBJ whole genome shotgun (WGS) entry which is preliminary data.</text>
</comment>
<evidence type="ECO:0000313" key="3">
    <source>
        <dbReference type="Proteomes" id="UP001055104"/>
    </source>
</evidence>
<sequence length="295" mass="34421">MDKMVKKEIKSAFSFVKQTVKFVFFLAHLLFQTKGNLKNPLKKVYSGKVAMLANGPSMKNVLPRLTTDEFKNTDFIVLNFFGSMDIFTQIRPKHFCMADPMFFQENHNHDRVMKLFDDLNKKVDWEMNLYIPASLKRQFLAFSGLHNSHIHIVPLNLTVYTGYEEFRHYFYRHGLSMPSVVTVALMAIYVGINSGYSEIDLYGVDHTFFDSLTVNSKNQLCICDTHFYDKNKVELKPMLRWDSTVWRMSDYLEEKMAVFKNHDIMAAYAVSQGVRIVNCTECSLIDSYERKQIDL</sequence>
<dbReference type="EMBL" id="BQOB01000001">
    <property type="protein sequence ID" value="GKH81665.1"/>
    <property type="molecule type" value="Genomic_DNA"/>
</dbReference>